<evidence type="ECO:0000256" key="4">
    <source>
        <dbReference type="ARBA" id="ARBA00023242"/>
    </source>
</evidence>
<keyword evidence="8" id="KW-1185">Reference proteome</keyword>
<comment type="caution">
    <text evidence="7">The sequence shown here is derived from an EMBL/GenBank/DDBJ whole genome shotgun (WGS) entry which is preliminary data.</text>
</comment>
<dbReference type="OrthoDB" id="774757at2759"/>
<dbReference type="SUPFAM" id="SSF101941">
    <property type="entry name" value="NAC domain"/>
    <property type="match status" value="1"/>
</dbReference>
<accession>A0A7J0DBR6</accession>
<feature type="domain" description="NAC" evidence="6">
    <location>
        <begin position="5"/>
        <end position="149"/>
    </location>
</feature>
<evidence type="ECO:0000313" key="7">
    <source>
        <dbReference type="EMBL" id="GFS31835.1"/>
    </source>
</evidence>
<dbReference type="GO" id="GO:0006355">
    <property type="term" value="P:regulation of DNA-templated transcription"/>
    <property type="evidence" value="ECO:0007669"/>
    <property type="project" value="InterPro"/>
</dbReference>
<keyword evidence="4" id="KW-0539">Nucleus</keyword>
<organism evidence="7 8">
    <name type="scientific">Actinidia rufa</name>
    <dbReference type="NCBI Taxonomy" id="165716"/>
    <lineage>
        <taxon>Eukaryota</taxon>
        <taxon>Viridiplantae</taxon>
        <taxon>Streptophyta</taxon>
        <taxon>Embryophyta</taxon>
        <taxon>Tracheophyta</taxon>
        <taxon>Spermatophyta</taxon>
        <taxon>Magnoliopsida</taxon>
        <taxon>eudicotyledons</taxon>
        <taxon>Gunneridae</taxon>
        <taxon>Pentapetalae</taxon>
        <taxon>asterids</taxon>
        <taxon>Ericales</taxon>
        <taxon>Actinidiaceae</taxon>
        <taxon>Actinidia</taxon>
    </lineage>
</organism>
<dbReference type="Gene3D" id="2.170.150.80">
    <property type="entry name" value="NAC domain"/>
    <property type="match status" value="1"/>
</dbReference>
<protein>
    <recommendedName>
        <fullName evidence="6">NAC domain-containing protein</fullName>
    </recommendedName>
</protein>
<feature type="compositionally biased region" description="Polar residues" evidence="5">
    <location>
        <begin position="164"/>
        <end position="176"/>
    </location>
</feature>
<keyword evidence="1" id="KW-0805">Transcription regulation</keyword>
<dbReference type="EMBL" id="BJWL01000153">
    <property type="protein sequence ID" value="GFS31835.1"/>
    <property type="molecule type" value="Genomic_DNA"/>
</dbReference>
<name>A0A7J0DBR6_9ERIC</name>
<evidence type="ECO:0000259" key="6">
    <source>
        <dbReference type="PROSITE" id="PS51005"/>
    </source>
</evidence>
<evidence type="ECO:0000256" key="1">
    <source>
        <dbReference type="ARBA" id="ARBA00023015"/>
    </source>
</evidence>
<dbReference type="Proteomes" id="UP000585474">
    <property type="component" value="Unassembled WGS sequence"/>
</dbReference>
<dbReference type="GO" id="GO:0003677">
    <property type="term" value="F:DNA binding"/>
    <property type="evidence" value="ECO:0007669"/>
    <property type="project" value="UniProtKB-KW"/>
</dbReference>
<sequence>MAITFPVGFLFRPTDKEVIQHYLLKKQIGEELPLNGVIQERDVYSEEVLSEVFQSSETHVYFFTQLKKKYLNGSNHDRTVGKATWRSESVDDIRLDENTVIGKKRVLDYINPGSVEHRDWSMKEYSLDGVMLEFPQTSSDYVVCLLEKKERAIKHDRQKKMQSKRNAPVNTPSGCFNNKRIKLSSKQNKQIENRQTDSAPLVDEQVGLINGEAGVETLEQITQYLLEPDSSMVDVDEENVERVMQYLLEPDSPLDSMPPLMEAKPAPTVNEDGGYPSGENEVRMQPSIHDQSLPSSNREHAVLDYINSLASAPEVTAIENDVGILEQPTPTVNEDGGYPSGENEVRMQPSIHDQSLPSSNREHAVLDYINSLASAPEVTAIENDVGILEQPSINKKRRLLLVASIHGEAVEPMVNENVAVASLPPPALAAFPEGLRQTRFALV</sequence>
<dbReference type="AlphaFoldDB" id="A0A7J0DBR6"/>
<feature type="region of interest" description="Disordered" evidence="5">
    <location>
        <begin position="157"/>
        <end position="177"/>
    </location>
</feature>
<dbReference type="InterPro" id="IPR036093">
    <property type="entry name" value="NAC_dom_sf"/>
</dbReference>
<dbReference type="PANTHER" id="PTHR31719:SF43">
    <property type="entry name" value="NAC TRANSCRIPTION FACTOR 56"/>
    <property type="match status" value="1"/>
</dbReference>
<evidence type="ECO:0000256" key="5">
    <source>
        <dbReference type="SAM" id="MobiDB-lite"/>
    </source>
</evidence>
<proteinExistence type="predicted"/>
<dbReference type="PANTHER" id="PTHR31719">
    <property type="entry name" value="NAC TRANSCRIPTION FACTOR 56"/>
    <property type="match status" value="1"/>
</dbReference>
<dbReference type="PROSITE" id="PS51005">
    <property type="entry name" value="NAC"/>
    <property type="match status" value="1"/>
</dbReference>
<dbReference type="Pfam" id="PF02365">
    <property type="entry name" value="NAM"/>
    <property type="match status" value="1"/>
</dbReference>
<evidence type="ECO:0000256" key="3">
    <source>
        <dbReference type="ARBA" id="ARBA00023163"/>
    </source>
</evidence>
<reference evidence="8" key="1">
    <citation type="submission" date="2019-07" db="EMBL/GenBank/DDBJ databases">
        <title>De Novo Assembly of kiwifruit Actinidia rufa.</title>
        <authorList>
            <person name="Sugita-Konishi S."/>
            <person name="Sato K."/>
            <person name="Mori E."/>
            <person name="Abe Y."/>
            <person name="Kisaki G."/>
            <person name="Hamano K."/>
            <person name="Suezawa K."/>
            <person name="Otani M."/>
            <person name="Fukuda T."/>
            <person name="Manabe T."/>
            <person name="Gomi K."/>
            <person name="Tabuchi M."/>
            <person name="Akimitsu K."/>
            <person name="Kataoka I."/>
        </authorList>
    </citation>
    <scope>NUCLEOTIDE SEQUENCE [LARGE SCALE GENOMIC DNA]</scope>
    <source>
        <strain evidence="8">cv. Fuchu</strain>
    </source>
</reference>
<gene>
    <name evidence="7" type="ORF">Acr_00g0019440</name>
</gene>
<evidence type="ECO:0000256" key="2">
    <source>
        <dbReference type="ARBA" id="ARBA00023125"/>
    </source>
</evidence>
<keyword evidence="3" id="KW-0804">Transcription</keyword>
<evidence type="ECO:0000313" key="8">
    <source>
        <dbReference type="Proteomes" id="UP000585474"/>
    </source>
</evidence>
<keyword evidence="2" id="KW-0238">DNA-binding</keyword>
<dbReference type="InterPro" id="IPR003441">
    <property type="entry name" value="NAC-dom"/>
</dbReference>